<evidence type="ECO:0000256" key="3">
    <source>
        <dbReference type="SAM" id="Phobius"/>
    </source>
</evidence>
<feature type="region of interest" description="Disordered" evidence="2">
    <location>
        <begin position="662"/>
        <end position="763"/>
    </location>
</feature>
<dbReference type="GO" id="GO:0008239">
    <property type="term" value="F:dipeptidyl-peptidase activity"/>
    <property type="evidence" value="ECO:0007669"/>
    <property type="project" value="InterPro"/>
</dbReference>
<dbReference type="SUPFAM" id="SSF53474">
    <property type="entry name" value="alpha/beta-Hydrolases"/>
    <property type="match status" value="1"/>
</dbReference>
<keyword evidence="1" id="KW-0378">Hydrolase</keyword>
<dbReference type="InterPro" id="IPR013736">
    <property type="entry name" value="Xaa-Pro_dipept_C"/>
</dbReference>
<keyword evidence="3" id="KW-0472">Membrane</keyword>
<feature type="transmembrane region" description="Helical" evidence="3">
    <location>
        <begin position="767"/>
        <end position="786"/>
    </location>
</feature>
<sequence>MRPSSRLLAASTASVLALTGLVALPQNAHAEPLPEGVTTAENPRVPEGAEWTEAYFPSSVESNNGDPVELHADILRPTHLAPDEASPVILAAGPYFAHEGQTGDDGFDHTGPSERFYDLVEGGDLMERGYTFVMVDTRGYGGSTGCIDWLGTGEQADVVSAVDWITDQEWSNGKVGMYGKSYDATTGLAGANLQPEGLEAVVAQEPVWNMYNYLYSNDLPRPNQIYTPDAYNEIAQLSGFEEGYAEDGLDVPTDTDRYLANAAYEQGAPECLEKNSMDGYNNTALTDDYWVDRDLPSQAKGSTVPLFVTQGFIEPNTKPEDMQTYLANHEGPQRGWLGQFEHVRGNDVYEDGSLAMGREGWFEEVMSFYDEYLLDVEPTVDYPNFLLQDSNGKWRAQDAWPEATKDVTVELESGVYNDNGVAQGPPPSNPDAAVGDDSHLSTPNSGNMEEGPGLTGLEDSAARDIAGRSAEMAAEVNYATFSEPVLTDVRLTSTPTIRLETEGERNVMVRLWDIDPDGTTTMFNENVAVLDSDGSTEFDLKGQEWTLDAGDTLMVTIGTVTDGYWWPSPSNADVTVTSAELDLGLQTTADDVSAEGRSNIFLDYYKEAYTLPEPVTPTEGTFVLSLADPSLSVSPDSVEPGETVELTGAGNDPGAKVEVTVGDQDPETVTADTDGGWSSEYTVPDDAEPGAVTVTATAPDGTVSTAEFTVESVATPTPTPTGPPSPSEDPSTSPDPTDDGSGDDGSGDDGSGDGQGKGNLADTGAPAMAALLGAGLLAATAGTMMLRRRRG</sequence>
<comment type="caution">
    <text evidence="6">The sequence shown here is derived from an EMBL/GenBank/DDBJ whole genome shotgun (WGS) entry which is preliminary data.</text>
</comment>
<feature type="domain" description="Xaa-Pro dipeptidyl-peptidase C-terminal" evidence="5">
    <location>
        <begin position="366"/>
        <end position="586"/>
    </location>
</feature>
<dbReference type="NCBIfam" id="TIGR00976">
    <property type="entry name" value="CocE_NonD"/>
    <property type="match status" value="1"/>
</dbReference>
<dbReference type="Proteomes" id="UP000295371">
    <property type="component" value="Unassembled WGS sequence"/>
</dbReference>
<accession>A0A4R7J7P6</accession>
<dbReference type="InterPro" id="IPR013783">
    <property type="entry name" value="Ig-like_fold"/>
</dbReference>
<evidence type="ECO:0000259" key="5">
    <source>
        <dbReference type="SMART" id="SM00939"/>
    </source>
</evidence>
<feature type="compositionally biased region" description="Acidic residues" evidence="2">
    <location>
        <begin position="736"/>
        <end position="751"/>
    </location>
</feature>
<dbReference type="Gene3D" id="3.40.50.1820">
    <property type="entry name" value="alpha/beta hydrolase"/>
    <property type="match status" value="2"/>
</dbReference>
<feature type="signal peptide" evidence="4">
    <location>
        <begin position="1"/>
        <end position="30"/>
    </location>
</feature>
<dbReference type="InterPro" id="IPR000383">
    <property type="entry name" value="Xaa-Pro-like_dom"/>
</dbReference>
<keyword evidence="7" id="KW-1185">Reference proteome</keyword>
<dbReference type="InterPro" id="IPR029058">
    <property type="entry name" value="AB_hydrolase_fold"/>
</dbReference>
<dbReference type="SMART" id="SM00939">
    <property type="entry name" value="PepX_C"/>
    <property type="match status" value="1"/>
</dbReference>
<feature type="compositionally biased region" description="Pro residues" evidence="2">
    <location>
        <begin position="717"/>
        <end position="727"/>
    </location>
</feature>
<organism evidence="6 7">
    <name type="scientific">Naumannella halotolerans</name>
    <dbReference type="NCBI Taxonomy" id="993414"/>
    <lineage>
        <taxon>Bacteria</taxon>
        <taxon>Bacillati</taxon>
        <taxon>Actinomycetota</taxon>
        <taxon>Actinomycetes</taxon>
        <taxon>Propionibacteriales</taxon>
        <taxon>Propionibacteriaceae</taxon>
        <taxon>Naumannella</taxon>
    </lineage>
</organism>
<keyword evidence="4" id="KW-0732">Signal</keyword>
<evidence type="ECO:0000256" key="2">
    <source>
        <dbReference type="SAM" id="MobiDB-lite"/>
    </source>
</evidence>
<feature type="chain" id="PRO_5020822580" description="Xaa-Pro dipeptidyl-peptidase C-terminal domain-containing protein" evidence="4">
    <location>
        <begin position="31"/>
        <end position="791"/>
    </location>
</feature>
<gene>
    <name evidence="6" type="ORF">CLV29_1098</name>
</gene>
<evidence type="ECO:0000313" key="6">
    <source>
        <dbReference type="EMBL" id="TDT33480.1"/>
    </source>
</evidence>
<dbReference type="AlphaFoldDB" id="A0A4R7J7P6"/>
<evidence type="ECO:0000256" key="4">
    <source>
        <dbReference type="SAM" id="SignalP"/>
    </source>
</evidence>
<dbReference type="RefSeq" id="WP_133753987.1">
    <property type="nucleotide sequence ID" value="NZ_SOAW01000001.1"/>
</dbReference>
<evidence type="ECO:0000313" key="7">
    <source>
        <dbReference type="Proteomes" id="UP000295371"/>
    </source>
</evidence>
<protein>
    <recommendedName>
        <fullName evidence="5">Xaa-Pro dipeptidyl-peptidase C-terminal domain-containing protein</fullName>
    </recommendedName>
</protein>
<feature type="region of interest" description="Disordered" evidence="2">
    <location>
        <begin position="416"/>
        <end position="457"/>
    </location>
</feature>
<keyword evidence="3" id="KW-0812">Transmembrane</keyword>
<dbReference type="InterPro" id="IPR005674">
    <property type="entry name" value="CocE/Ser_esterase"/>
</dbReference>
<dbReference type="GO" id="GO:0005975">
    <property type="term" value="P:carbohydrate metabolic process"/>
    <property type="evidence" value="ECO:0007669"/>
    <property type="project" value="UniProtKB-ARBA"/>
</dbReference>
<dbReference type="InterPro" id="IPR008979">
    <property type="entry name" value="Galactose-bd-like_sf"/>
</dbReference>
<name>A0A4R7J7P6_9ACTN</name>
<dbReference type="Gene3D" id="2.60.40.10">
    <property type="entry name" value="Immunoglobulins"/>
    <property type="match status" value="1"/>
</dbReference>
<dbReference type="EMBL" id="SOAW01000001">
    <property type="protein sequence ID" value="TDT33480.1"/>
    <property type="molecule type" value="Genomic_DNA"/>
</dbReference>
<dbReference type="SUPFAM" id="SSF49785">
    <property type="entry name" value="Galactose-binding domain-like"/>
    <property type="match status" value="1"/>
</dbReference>
<dbReference type="Pfam" id="PF02129">
    <property type="entry name" value="Peptidase_S15"/>
    <property type="match status" value="1"/>
</dbReference>
<evidence type="ECO:0000256" key="1">
    <source>
        <dbReference type="ARBA" id="ARBA00022801"/>
    </source>
</evidence>
<proteinExistence type="predicted"/>
<keyword evidence="3" id="KW-1133">Transmembrane helix</keyword>
<reference evidence="6 7" key="1">
    <citation type="submission" date="2019-03" db="EMBL/GenBank/DDBJ databases">
        <title>Genomic Encyclopedia of Archaeal and Bacterial Type Strains, Phase II (KMG-II): from individual species to whole genera.</title>
        <authorList>
            <person name="Goeker M."/>
        </authorList>
    </citation>
    <scope>NUCLEOTIDE SEQUENCE [LARGE SCALE GENOMIC DNA]</scope>
    <source>
        <strain evidence="6 7">DSM 24323</strain>
    </source>
</reference>
<dbReference type="OrthoDB" id="5240615at2"/>